<gene>
    <name evidence="1" type="ORF">NBR_LOCUS5944</name>
</gene>
<dbReference type="AlphaFoldDB" id="A0A0N4XTK3"/>
<dbReference type="WBParaSite" id="NBR_0000594301-mRNA-1">
    <property type="protein sequence ID" value="NBR_0000594301-mRNA-1"/>
    <property type="gene ID" value="NBR_0000594301"/>
</dbReference>
<sequence length="94" mass="10798">MNLAVSVDSFEQLTTRIGRLRLMRRGSMPALTVFAVYTLTSDYDGEEVETFYMEFEKLYKEEHTFYKVIAGDFNAKIGPRRSSEELHVGAHGLE</sequence>
<evidence type="ECO:0000313" key="1">
    <source>
        <dbReference type="EMBL" id="VDL69533.1"/>
    </source>
</evidence>
<evidence type="ECO:0000313" key="3">
    <source>
        <dbReference type="WBParaSite" id="NBR_0000594301-mRNA-1"/>
    </source>
</evidence>
<organism evidence="3">
    <name type="scientific">Nippostrongylus brasiliensis</name>
    <name type="common">Rat hookworm</name>
    <dbReference type="NCBI Taxonomy" id="27835"/>
    <lineage>
        <taxon>Eukaryota</taxon>
        <taxon>Metazoa</taxon>
        <taxon>Ecdysozoa</taxon>
        <taxon>Nematoda</taxon>
        <taxon>Chromadorea</taxon>
        <taxon>Rhabditida</taxon>
        <taxon>Rhabditina</taxon>
        <taxon>Rhabditomorpha</taxon>
        <taxon>Strongyloidea</taxon>
        <taxon>Heligmosomidae</taxon>
        <taxon>Nippostrongylus</taxon>
    </lineage>
</organism>
<name>A0A0N4XTK3_NIPBR</name>
<dbReference type="EMBL" id="UYSL01019767">
    <property type="protein sequence ID" value="VDL69533.1"/>
    <property type="molecule type" value="Genomic_DNA"/>
</dbReference>
<accession>A0A0N4XTK3</accession>
<keyword evidence="2" id="KW-1185">Reference proteome</keyword>
<protein>
    <submittedName>
        <fullName evidence="3">Endo/exonuclease/phosphatase domain-containing protein</fullName>
    </submittedName>
</protein>
<reference evidence="3" key="1">
    <citation type="submission" date="2017-02" db="UniProtKB">
        <authorList>
            <consortium name="WormBaseParasite"/>
        </authorList>
    </citation>
    <scope>IDENTIFICATION</scope>
</reference>
<proteinExistence type="predicted"/>
<evidence type="ECO:0000313" key="2">
    <source>
        <dbReference type="Proteomes" id="UP000271162"/>
    </source>
</evidence>
<dbReference type="Proteomes" id="UP000271162">
    <property type="component" value="Unassembled WGS sequence"/>
</dbReference>
<reference evidence="1 2" key="2">
    <citation type="submission" date="2018-11" db="EMBL/GenBank/DDBJ databases">
        <authorList>
            <consortium name="Pathogen Informatics"/>
        </authorList>
    </citation>
    <scope>NUCLEOTIDE SEQUENCE [LARGE SCALE GENOMIC DNA]</scope>
</reference>
<dbReference type="OMA" id="HIETHGI"/>